<evidence type="ECO:0000313" key="2">
    <source>
        <dbReference type="EMBL" id="MPN39594.1"/>
    </source>
</evidence>
<sequence length="80" mass="8577">MVVIGGIGTIRGPILGALLLTFLPEVLRFADDYRSLVYGVLLVLMVRFMPSGLIGDNSPLVIGCKKLMGKLFAKKGGQRA</sequence>
<dbReference type="AlphaFoldDB" id="A0A645HTW7"/>
<reference evidence="2" key="1">
    <citation type="submission" date="2019-08" db="EMBL/GenBank/DDBJ databases">
        <authorList>
            <person name="Kucharzyk K."/>
            <person name="Murdoch R.W."/>
            <person name="Higgins S."/>
            <person name="Loffler F."/>
        </authorList>
    </citation>
    <scope>NUCLEOTIDE SEQUENCE</scope>
</reference>
<evidence type="ECO:0008006" key="3">
    <source>
        <dbReference type="Google" id="ProtNLM"/>
    </source>
</evidence>
<accession>A0A645HTW7</accession>
<name>A0A645HTW7_9ZZZZ</name>
<evidence type="ECO:0000256" key="1">
    <source>
        <dbReference type="SAM" id="Phobius"/>
    </source>
</evidence>
<protein>
    <recommendedName>
        <fullName evidence="3">High-affinity branched-chain amino acid transport system permease protein LivH</fullName>
    </recommendedName>
</protein>
<gene>
    <name evidence="2" type="ORF">SDC9_187122</name>
</gene>
<dbReference type="InterPro" id="IPR043428">
    <property type="entry name" value="LivM-like"/>
</dbReference>
<dbReference type="GO" id="GO:0005886">
    <property type="term" value="C:plasma membrane"/>
    <property type="evidence" value="ECO:0007669"/>
    <property type="project" value="TreeGrafter"/>
</dbReference>
<dbReference type="PANTHER" id="PTHR30482">
    <property type="entry name" value="HIGH-AFFINITY BRANCHED-CHAIN AMINO ACID TRANSPORT SYSTEM PERMEASE"/>
    <property type="match status" value="1"/>
</dbReference>
<keyword evidence="1" id="KW-1133">Transmembrane helix</keyword>
<proteinExistence type="predicted"/>
<dbReference type="EMBL" id="VSSQ01095498">
    <property type="protein sequence ID" value="MPN39594.1"/>
    <property type="molecule type" value="Genomic_DNA"/>
</dbReference>
<feature type="transmembrane region" description="Helical" evidence="1">
    <location>
        <begin position="36"/>
        <end position="55"/>
    </location>
</feature>
<dbReference type="GO" id="GO:0015658">
    <property type="term" value="F:branched-chain amino acid transmembrane transporter activity"/>
    <property type="evidence" value="ECO:0007669"/>
    <property type="project" value="InterPro"/>
</dbReference>
<organism evidence="2">
    <name type="scientific">bioreactor metagenome</name>
    <dbReference type="NCBI Taxonomy" id="1076179"/>
    <lineage>
        <taxon>unclassified sequences</taxon>
        <taxon>metagenomes</taxon>
        <taxon>ecological metagenomes</taxon>
    </lineage>
</organism>
<keyword evidence="1" id="KW-0812">Transmembrane</keyword>
<keyword evidence="1" id="KW-0472">Membrane</keyword>
<dbReference type="PANTHER" id="PTHR30482:SF10">
    <property type="entry name" value="HIGH-AFFINITY BRANCHED-CHAIN AMINO ACID TRANSPORT PROTEIN BRAE"/>
    <property type="match status" value="1"/>
</dbReference>
<feature type="transmembrane region" description="Helical" evidence="1">
    <location>
        <begin position="12"/>
        <end position="30"/>
    </location>
</feature>
<comment type="caution">
    <text evidence="2">The sequence shown here is derived from an EMBL/GenBank/DDBJ whole genome shotgun (WGS) entry which is preliminary data.</text>
</comment>